<sequence>MPAEGAAEHASLNHDRAGTTGKRDAMGEPKLDSWGAARVMARIGRLVADRAGHQDSDGRTWWFHPPTADLPEIVVTFGRTVLVTVGDLAHDEDYATAFEFHETAEVTWLEAMVIAALNGGWTRITAYTANGDLVERHAEIDAPGWKIGARPVFRHPDRRLALLVTHRKSEPLPAWPRM</sequence>
<reference evidence="2 3" key="1">
    <citation type="submission" date="2016-11" db="EMBL/GenBank/DDBJ databases">
        <authorList>
            <person name="Jaros S."/>
            <person name="Januszkiewicz K."/>
            <person name="Wedrychowicz H."/>
        </authorList>
    </citation>
    <scope>NUCLEOTIDE SEQUENCE [LARGE SCALE GENOMIC DNA]</scope>
    <source>
        <strain evidence="2 3">DSM 44523</strain>
    </source>
</reference>
<keyword evidence="3" id="KW-1185">Reference proteome</keyword>
<feature type="region of interest" description="Disordered" evidence="1">
    <location>
        <begin position="1"/>
        <end position="28"/>
    </location>
</feature>
<proteinExistence type="predicted"/>
<feature type="compositionally biased region" description="Basic and acidic residues" evidence="1">
    <location>
        <begin position="11"/>
        <end position="28"/>
    </location>
</feature>
<evidence type="ECO:0000256" key="1">
    <source>
        <dbReference type="SAM" id="MobiDB-lite"/>
    </source>
</evidence>
<dbReference type="RefSeq" id="WP_143174020.1">
    <property type="nucleotide sequence ID" value="NZ_FQVN01000002.1"/>
</dbReference>
<dbReference type="EMBL" id="FQVN01000002">
    <property type="protein sequence ID" value="SHF10092.1"/>
    <property type="molecule type" value="Genomic_DNA"/>
</dbReference>
<dbReference type="Proteomes" id="UP000184501">
    <property type="component" value="Unassembled WGS sequence"/>
</dbReference>
<accession>A0A1M4YX47</accession>
<evidence type="ECO:0000313" key="2">
    <source>
        <dbReference type="EMBL" id="SHF10092.1"/>
    </source>
</evidence>
<evidence type="ECO:0000313" key="3">
    <source>
        <dbReference type="Proteomes" id="UP000184501"/>
    </source>
</evidence>
<protein>
    <submittedName>
        <fullName evidence="2">Uncharacterized protein</fullName>
    </submittedName>
</protein>
<gene>
    <name evidence="2" type="ORF">SAMN05444320_102512</name>
</gene>
<organism evidence="2 3">
    <name type="scientific">Streptoalloteichus hindustanus</name>
    <dbReference type="NCBI Taxonomy" id="2017"/>
    <lineage>
        <taxon>Bacteria</taxon>
        <taxon>Bacillati</taxon>
        <taxon>Actinomycetota</taxon>
        <taxon>Actinomycetes</taxon>
        <taxon>Pseudonocardiales</taxon>
        <taxon>Pseudonocardiaceae</taxon>
        <taxon>Streptoalloteichus</taxon>
    </lineage>
</organism>
<dbReference type="AlphaFoldDB" id="A0A1M4YX47"/>
<name>A0A1M4YX47_STRHI</name>